<proteinExistence type="inferred from homology"/>
<reference evidence="4 5" key="1">
    <citation type="submission" date="2013-11" db="EMBL/GenBank/DDBJ databases">
        <title>Draft genome of the bovine lungworm Dictyocaulus viviparus.</title>
        <authorList>
            <person name="Mitreva M."/>
        </authorList>
    </citation>
    <scope>NUCLEOTIDE SEQUENCE [LARGE SCALE GENOMIC DNA]</scope>
    <source>
        <strain evidence="4 5">HannoverDv2000</strain>
    </source>
</reference>
<feature type="domain" description="Aldehyde dehydrogenase" evidence="3">
    <location>
        <begin position="182"/>
        <end position="218"/>
    </location>
</feature>
<gene>
    <name evidence="4" type="ORF">DICVIV_13720</name>
</gene>
<dbReference type="GO" id="GO:0016620">
    <property type="term" value="F:oxidoreductase activity, acting on the aldehyde or oxo group of donors, NAD or NADP as acceptor"/>
    <property type="evidence" value="ECO:0007669"/>
    <property type="project" value="TreeGrafter"/>
</dbReference>
<evidence type="ECO:0000313" key="5">
    <source>
        <dbReference type="Proteomes" id="UP000053766"/>
    </source>
</evidence>
<accession>A0A0D8X720</accession>
<dbReference type="Pfam" id="PF00171">
    <property type="entry name" value="Aldedh"/>
    <property type="match status" value="3"/>
</dbReference>
<sequence>MLKDVIHRLIDSPNNEHEPLTNFINNTFVRSTNLMASVNPATGSAWIQIPDSNKEDVNRAVEVANQAFSSWSTTSAQYRSKLLLKLADIIEENSEGLAILESRDQGKPVKLAKSTVIDEPIRAVNYVVHDPVGVAGLISPWNLPLYLAVSHLPYGLRQGLNPHLNAFWFRVSPVASTIIVSLSFKLAPALATGNTAVCKPSELTSVTTWVLMHAVKEA</sequence>
<dbReference type="AlphaFoldDB" id="A0A0D8X720"/>
<dbReference type="Proteomes" id="UP000053766">
    <property type="component" value="Unassembled WGS sequence"/>
</dbReference>
<dbReference type="PANTHER" id="PTHR43720">
    <property type="entry name" value="2-AMINOMUCONIC SEMIALDEHYDE DEHYDROGENASE"/>
    <property type="match status" value="1"/>
</dbReference>
<dbReference type="Gene3D" id="3.40.605.10">
    <property type="entry name" value="Aldehyde Dehydrogenase, Chain A, domain 1"/>
    <property type="match status" value="2"/>
</dbReference>
<evidence type="ECO:0000259" key="3">
    <source>
        <dbReference type="Pfam" id="PF00171"/>
    </source>
</evidence>
<feature type="non-terminal residue" evidence="4">
    <location>
        <position position="218"/>
    </location>
</feature>
<feature type="domain" description="Aldehyde dehydrogenase" evidence="3">
    <location>
        <begin position="123"/>
        <end position="156"/>
    </location>
</feature>
<evidence type="ECO:0000256" key="1">
    <source>
        <dbReference type="ARBA" id="ARBA00009986"/>
    </source>
</evidence>
<dbReference type="STRING" id="29172.A0A0D8X720"/>
<name>A0A0D8X720_DICVI</name>
<evidence type="ECO:0000313" key="4">
    <source>
        <dbReference type="EMBL" id="KJH40335.1"/>
    </source>
</evidence>
<dbReference type="EMBL" id="KN717351">
    <property type="protein sequence ID" value="KJH40335.1"/>
    <property type="molecule type" value="Genomic_DNA"/>
</dbReference>
<keyword evidence="5" id="KW-1185">Reference proteome</keyword>
<dbReference type="SUPFAM" id="SSF53720">
    <property type="entry name" value="ALDH-like"/>
    <property type="match status" value="2"/>
</dbReference>
<dbReference type="InterPro" id="IPR016162">
    <property type="entry name" value="Ald_DH_N"/>
</dbReference>
<keyword evidence="2" id="KW-0520">NAD</keyword>
<dbReference type="OrthoDB" id="310895at2759"/>
<evidence type="ECO:0000256" key="2">
    <source>
        <dbReference type="ARBA" id="ARBA00023027"/>
    </source>
</evidence>
<comment type="similarity">
    <text evidence="1">Belongs to the aldehyde dehydrogenase family.</text>
</comment>
<dbReference type="InterPro" id="IPR015590">
    <property type="entry name" value="Aldehyde_DH_dom"/>
</dbReference>
<reference evidence="5" key="2">
    <citation type="journal article" date="2016" name="Sci. Rep.">
        <title>Dictyocaulus viviparus genome, variome and transcriptome elucidate lungworm biology and support future intervention.</title>
        <authorList>
            <person name="McNulty S.N."/>
            <person name="Strube C."/>
            <person name="Rosa B.A."/>
            <person name="Martin J.C."/>
            <person name="Tyagi R."/>
            <person name="Choi Y.J."/>
            <person name="Wang Q."/>
            <person name="Hallsworth Pepin K."/>
            <person name="Zhang X."/>
            <person name="Ozersky P."/>
            <person name="Wilson R.K."/>
            <person name="Sternberg P.W."/>
            <person name="Gasser R.B."/>
            <person name="Mitreva M."/>
        </authorList>
    </citation>
    <scope>NUCLEOTIDE SEQUENCE [LARGE SCALE GENOMIC DNA]</scope>
    <source>
        <strain evidence="5">HannoverDv2000</strain>
    </source>
</reference>
<protein>
    <submittedName>
        <fullName evidence="4">Gamma-aminobutyraldehyde dehydrogenase domain protein</fullName>
    </submittedName>
</protein>
<feature type="domain" description="Aldehyde dehydrogenase" evidence="3">
    <location>
        <begin position="33"/>
        <end position="122"/>
    </location>
</feature>
<organism evidence="4 5">
    <name type="scientific">Dictyocaulus viviparus</name>
    <name type="common">Bovine lungworm</name>
    <dbReference type="NCBI Taxonomy" id="29172"/>
    <lineage>
        <taxon>Eukaryota</taxon>
        <taxon>Metazoa</taxon>
        <taxon>Ecdysozoa</taxon>
        <taxon>Nematoda</taxon>
        <taxon>Chromadorea</taxon>
        <taxon>Rhabditida</taxon>
        <taxon>Rhabditina</taxon>
        <taxon>Rhabditomorpha</taxon>
        <taxon>Strongyloidea</taxon>
        <taxon>Metastrongylidae</taxon>
        <taxon>Dictyocaulus</taxon>
    </lineage>
</organism>
<dbReference type="PANTHER" id="PTHR43720:SF2">
    <property type="entry name" value="2-AMINOMUCONIC SEMIALDEHYDE DEHYDROGENASE"/>
    <property type="match status" value="1"/>
</dbReference>
<dbReference type="InterPro" id="IPR016161">
    <property type="entry name" value="Ald_DH/histidinol_DH"/>
</dbReference>